<sequence>MSSASAPPIGVDTVLVPPSTPSLVEQTKQRVASQSGSLLGQIDAVVGLLIGFSPLEEWVYKPFIGDWNAMEVAGEAWPKCGQAVQLINERVSTLGSFVDDGWQGKAAYSFGECHAKLGQLLERLPQQCEQAGEMDKHLAEFARKILDFINEVISGIVGFGLEILSMLAVPVVGEINLAAVLEIAIPIVAGWAIEIVDLFNEFLGFLDAVIAIHTGMVGLLGGVRDALTTLTSLASVGLAIYDVGSSVKGAVGDINKIGGAGEHAPGGGHAPGGRAPRMPRIPV</sequence>
<feature type="compositionally biased region" description="Gly residues" evidence="1">
    <location>
        <begin position="262"/>
        <end position="271"/>
    </location>
</feature>
<feature type="compositionally biased region" description="Low complexity" evidence="1">
    <location>
        <begin position="272"/>
        <end position="283"/>
    </location>
</feature>
<gene>
    <name evidence="2" type="ORF">GCM10009768_00940</name>
</gene>
<evidence type="ECO:0008006" key="4">
    <source>
        <dbReference type="Google" id="ProtNLM"/>
    </source>
</evidence>
<proteinExistence type="predicted"/>
<protein>
    <recommendedName>
        <fullName evidence="4">WXG100 family type VII secretion target</fullName>
    </recommendedName>
</protein>
<keyword evidence="3" id="KW-1185">Reference proteome</keyword>
<accession>A0ABN2L5T6</accession>
<organism evidence="2 3">
    <name type="scientific">Leucobacter iarius</name>
    <dbReference type="NCBI Taxonomy" id="333963"/>
    <lineage>
        <taxon>Bacteria</taxon>
        <taxon>Bacillati</taxon>
        <taxon>Actinomycetota</taxon>
        <taxon>Actinomycetes</taxon>
        <taxon>Micrococcales</taxon>
        <taxon>Microbacteriaceae</taxon>
        <taxon>Leucobacter</taxon>
    </lineage>
</organism>
<evidence type="ECO:0000313" key="3">
    <source>
        <dbReference type="Proteomes" id="UP001500851"/>
    </source>
</evidence>
<name>A0ABN2L5T6_9MICO</name>
<evidence type="ECO:0000313" key="2">
    <source>
        <dbReference type="EMBL" id="GAA1776275.1"/>
    </source>
</evidence>
<comment type="caution">
    <text evidence="2">The sequence shown here is derived from an EMBL/GenBank/DDBJ whole genome shotgun (WGS) entry which is preliminary data.</text>
</comment>
<reference evidence="2 3" key="1">
    <citation type="journal article" date="2019" name="Int. J. Syst. Evol. Microbiol.">
        <title>The Global Catalogue of Microorganisms (GCM) 10K type strain sequencing project: providing services to taxonomists for standard genome sequencing and annotation.</title>
        <authorList>
            <consortium name="The Broad Institute Genomics Platform"/>
            <consortium name="The Broad Institute Genome Sequencing Center for Infectious Disease"/>
            <person name="Wu L."/>
            <person name="Ma J."/>
        </authorList>
    </citation>
    <scope>NUCLEOTIDE SEQUENCE [LARGE SCALE GENOMIC DNA]</scope>
    <source>
        <strain evidence="2 3">JCM 14736</strain>
    </source>
</reference>
<dbReference type="RefSeq" id="WP_344027880.1">
    <property type="nucleotide sequence ID" value="NZ_BAAAOB010000001.1"/>
</dbReference>
<dbReference type="Proteomes" id="UP001500851">
    <property type="component" value="Unassembled WGS sequence"/>
</dbReference>
<feature type="region of interest" description="Disordered" evidence="1">
    <location>
        <begin position="262"/>
        <end position="283"/>
    </location>
</feature>
<dbReference type="EMBL" id="BAAAOB010000001">
    <property type="protein sequence ID" value="GAA1776275.1"/>
    <property type="molecule type" value="Genomic_DNA"/>
</dbReference>
<evidence type="ECO:0000256" key="1">
    <source>
        <dbReference type="SAM" id="MobiDB-lite"/>
    </source>
</evidence>